<proteinExistence type="predicted"/>
<evidence type="ECO:0000313" key="2">
    <source>
        <dbReference type="Proteomes" id="UP001162164"/>
    </source>
</evidence>
<feature type="non-terminal residue" evidence="1">
    <location>
        <position position="1"/>
    </location>
</feature>
<gene>
    <name evidence="1" type="ORF">NQ317_005226</name>
</gene>
<sequence>CPDLAIFWIGNHFLPINWNWTDEILNKERKSPYLSRITNNLMLWITGEVPDNTLLKKILQSMNTNDRVRRISLRKNGSKKISASVQPIHAPRKSPYLSRITNNLMLWITGEENRTLNEIVVPSYIRAISPHVYQRSCRMWESLKSLTPAPIPNSLNGHTDKQAVLNSDISSFASRTSFVSVAFEFEELSVFLVPDQCGRNEITIINFCRLPAQQTEKSKEFCSRLDSCFYFHWYRREMSLLML</sequence>
<evidence type="ECO:0000313" key="1">
    <source>
        <dbReference type="EMBL" id="KAJ8980305.1"/>
    </source>
</evidence>
<reference evidence="1" key="1">
    <citation type="journal article" date="2023" name="Insect Mol. Biol.">
        <title>Genome sequencing provides insights into the evolution of gene families encoding plant cell wall-degrading enzymes in longhorned beetles.</title>
        <authorList>
            <person name="Shin N.R."/>
            <person name="Okamura Y."/>
            <person name="Kirsch R."/>
            <person name="Pauchet Y."/>
        </authorList>
    </citation>
    <scope>NUCLEOTIDE SEQUENCE</scope>
    <source>
        <strain evidence="1">MMC_N1</strain>
    </source>
</reference>
<keyword evidence="2" id="KW-1185">Reference proteome</keyword>
<accession>A0ABQ9JPX2</accession>
<dbReference type="EMBL" id="JAPWTJ010000268">
    <property type="protein sequence ID" value="KAJ8980305.1"/>
    <property type="molecule type" value="Genomic_DNA"/>
</dbReference>
<comment type="caution">
    <text evidence="1">The sequence shown here is derived from an EMBL/GenBank/DDBJ whole genome shotgun (WGS) entry which is preliminary data.</text>
</comment>
<dbReference type="Proteomes" id="UP001162164">
    <property type="component" value="Unassembled WGS sequence"/>
</dbReference>
<organism evidence="1 2">
    <name type="scientific">Molorchus minor</name>
    <dbReference type="NCBI Taxonomy" id="1323400"/>
    <lineage>
        <taxon>Eukaryota</taxon>
        <taxon>Metazoa</taxon>
        <taxon>Ecdysozoa</taxon>
        <taxon>Arthropoda</taxon>
        <taxon>Hexapoda</taxon>
        <taxon>Insecta</taxon>
        <taxon>Pterygota</taxon>
        <taxon>Neoptera</taxon>
        <taxon>Endopterygota</taxon>
        <taxon>Coleoptera</taxon>
        <taxon>Polyphaga</taxon>
        <taxon>Cucujiformia</taxon>
        <taxon>Chrysomeloidea</taxon>
        <taxon>Cerambycidae</taxon>
        <taxon>Lamiinae</taxon>
        <taxon>Monochamini</taxon>
        <taxon>Molorchus</taxon>
    </lineage>
</organism>
<name>A0ABQ9JPX2_9CUCU</name>
<protein>
    <submittedName>
        <fullName evidence="1">Uncharacterized protein</fullName>
    </submittedName>
</protein>